<keyword evidence="3" id="KW-1185">Reference proteome</keyword>
<dbReference type="RefSeq" id="WP_147304754.1">
    <property type="nucleotide sequence ID" value="NZ_QTUC01000001.1"/>
</dbReference>
<reference evidence="2 3" key="1">
    <citation type="submission" date="2018-08" db="EMBL/GenBank/DDBJ databases">
        <title>Sequencing the genomes of 1000 actinobacteria strains.</title>
        <authorList>
            <person name="Klenk H.-P."/>
        </authorList>
    </citation>
    <scope>NUCLEOTIDE SEQUENCE [LARGE SCALE GENOMIC DNA]</scope>
    <source>
        <strain evidence="2 3">DSM 22891</strain>
    </source>
</reference>
<dbReference type="AlphaFoldDB" id="A0A3D9VBP4"/>
<keyword evidence="1" id="KW-1133">Transmembrane helix</keyword>
<name>A0A3D9VBP4_THECX</name>
<gene>
    <name evidence="2" type="ORF">DFJ64_3604</name>
</gene>
<protein>
    <recommendedName>
        <fullName evidence="4">Transmembrane protein</fullName>
    </recommendedName>
</protein>
<feature type="transmembrane region" description="Helical" evidence="1">
    <location>
        <begin position="64"/>
        <end position="87"/>
    </location>
</feature>
<dbReference type="Proteomes" id="UP000256485">
    <property type="component" value="Unassembled WGS sequence"/>
</dbReference>
<proteinExistence type="predicted"/>
<sequence>MKVIAKGLLGVLFGLLLCAVAVIRYDGPVTCDGVSMGENDTCITIGHDEEARSYEEQAAMQKRWSIIVGTIGGLIAIGFCVATVNAAREQRRRTKVLRS</sequence>
<keyword evidence="1" id="KW-0812">Transmembrane</keyword>
<comment type="caution">
    <text evidence="2">The sequence shown here is derived from an EMBL/GenBank/DDBJ whole genome shotgun (WGS) entry which is preliminary data.</text>
</comment>
<evidence type="ECO:0000256" key="1">
    <source>
        <dbReference type="SAM" id="Phobius"/>
    </source>
</evidence>
<keyword evidence="1" id="KW-0472">Membrane</keyword>
<evidence type="ECO:0008006" key="4">
    <source>
        <dbReference type="Google" id="ProtNLM"/>
    </source>
</evidence>
<accession>A0A3D9VBP4</accession>
<dbReference type="EMBL" id="QTUC01000001">
    <property type="protein sequence ID" value="REF38133.1"/>
    <property type="molecule type" value="Genomic_DNA"/>
</dbReference>
<evidence type="ECO:0000313" key="3">
    <source>
        <dbReference type="Proteomes" id="UP000256485"/>
    </source>
</evidence>
<organism evidence="2 3">
    <name type="scientific">Thermasporomyces composti</name>
    <dbReference type="NCBI Taxonomy" id="696763"/>
    <lineage>
        <taxon>Bacteria</taxon>
        <taxon>Bacillati</taxon>
        <taxon>Actinomycetota</taxon>
        <taxon>Actinomycetes</taxon>
        <taxon>Propionibacteriales</taxon>
        <taxon>Nocardioidaceae</taxon>
        <taxon>Thermasporomyces</taxon>
    </lineage>
</organism>
<evidence type="ECO:0000313" key="2">
    <source>
        <dbReference type="EMBL" id="REF38133.1"/>
    </source>
</evidence>